<dbReference type="Pfam" id="PF00328">
    <property type="entry name" value="His_Phos_2"/>
    <property type="match status" value="1"/>
</dbReference>
<dbReference type="AlphaFoldDB" id="A0AAU9KDK6"/>
<evidence type="ECO:0000256" key="2">
    <source>
        <dbReference type="ARBA" id="ARBA00022801"/>
    </source>
</evidence>
<dbReference type="InterPro" id="IPR050645">
    <property type="entry name" value="Histidine_acid_phosphatase"/>
</dbReference>
<dbReference type="Proteomes" id="UP001162131">
    <property type="component" value="Unassembled WGS sequence"/>
</dbReference>
<name>A0AAU9KDK6_9CILI</name>
<dbReference type="CDD" id="cd07061">
    <property type="entry name" value="HP_HAP_like"/>
    <property type="match status" value="1"/>
</dbReference>
<protein>
    <recommendedName>
        <fullName evidence="6">Acid phosphatase</fullName>
    </recommendedName>
</protein>
<dbReference type="SUPFAM" id="SSF53254">
    <property type="entry name" value="Phosphoglycerate mutase-like"/>
    <property type="match status" value="1"/>
</dbReference>
<evidence type="ECO:0008006" key="6">
    <source>
        <dbReference type="Google" id="ProtNLM"/>
    </source>
</evidence>
<proteinExistence type="inferred from homology"/>
<sequence length="375" mass="41769">MLHFMIWLIFLLEFTIGNAIFVTEISRHGARAPTKLYPFDIAFWDPNLLGELTPTGMRQHYLIGHEFRRRYTQVTPLLSEIYNSSEIYVQATSSDRTIMSAWSQMLGLYPLGTGPNVTLLNTAPPMNISAYTASIQNALGKAALTNSMQVIPINVIQGPKDHVLHGYDSDSCARISQISATLKNSTVYLNNQQYWANGILKTISEVLGVKISTISSASNIHTALECDLYNGNPWKTGMNETLFEQLAQIHGFSKFYVPFSDAEARNLSCSAFFQELIGNIKQAFNGGDLKFAYYSAHDTTLAAFLSCLDLAQDYNPPFASTLVFEAYQNATVGLIYNDVLTEIPSCSNIYCPVDEFYEILNSAYVPDLETACKLQ</sequence>
<dbReference type="PANTHER" id="PTHR11567">
    <property type="entry name" value="ACID PHOSPHATASE-RELATED"/>
    <property type="match status" value="1"/>
</dbReference>
<dbReference type="InterPro" id="IPR029033">
    <property type="entry name" value="His_PPase_superfam"/>
</dbReference>
<reference evidence="4" key="1">
    <citation type="submission" date="2021-09" db="EMBL/GenBank/DDBJ databases">
        <authorList>
            <consortium name="AG Swart"/>
            <person name="Singh M."/>
            <person name="Singh A."/>
            <person name="Seah K."/>
            <person name="Emmerich C."/>
        </authorList>
    </citation>
    <scope>NUCLEOTIDE SEQUENCE</scope>
    <source>
        <strain evidence="4">ATCC30299</strain>
    </source>
</reference>
<feature type="signal peptide" evidence="3">
    <location>
        <begin position="1"/>
        <end position="19"/>
    </location>
</feature>
<dbReference type="PANTHER" id="PTHR11567:SF110">
    <property type="entry name" value="2-PHOSPHOXYLOSE PHOSPHATASE 1"/>
    <property type="match status" value="1"/>
</dbReference>
<dbReference type="EMBL" id="CAJZBQ010000062">
    <property type="protein sequence ID" value="CAG9335370.1"/>
    <property type="molecule type" value="Genomic_DNA"/>
</dbReference>
<feature type="chain" id="PRO_5043829681" description="Acid phosphatase" evidence="3">
    <location>
        <begin position="20"/>
        <end position="375"/>
    </location>
</feature>
<organism evidence="4 5">
    <name type="scientific">Blepharisma stoltei</name>
    <dbReference type="NCBI Taxonomy" id="1481888"/>
    <lineage>
        <taxon>Eukaryota</taxon>
        <taxon>Sar</taxon>
        <taxon>Alveolata</taxon>
        <taxon>Ciliophora</taxon>
        <taxon>Postciliodesmatophora</taxon>
        <taxon>Heterotrichea</taxon>
        <taxon>Heterotrichida</taxon>
        <taxon>Blepharismidae</taxon>
        <taxon>Blepharisma</taxon>
    </lineage>
</organism>
<comment type="similarity">
    <text evidence="1">Belongs to the histidine acid phosphatase family.</text>
</comment>
<keyword evidence="5" id="KW-1185">Reference proteome</keyword>
<keyword evidence="2" id="KW-0378">Hydrolase</keyword>
<evidence type="ECO:0000256" key="3">
    <source>
        <dbReference type="SAM" id="SignalP"/>
    </source>
</evidence>
<evidence type="ECO:0000313" key="4">
    <source>
        <dbReference type="EMBL" id="CAG9335370.1"/>
    </source>
</evidence>
<dbReference type="Gene3D" id="3.40.50.1240">
    <property type="entry name" value="Phosphoglycerate mutase-like"/>
    <property type="match status" value="1"/>
</dbReference>
<dbReference type="InterPro" id="IPR000560">
    <property type="entry name" value="His_Pase_clade-2"/>
</dbReference>
<evidence type="ECO:0000313" key="5">
    <source>
        <dbReference type="Proteomes" id="UP001162131"/>
    </source>
</evidence>
<keyword evidence="3" id="KW-0732">Signal</keyword>
<comment type="caution">
    <text evidence="4">The sequence shown here is derived from an EMBL/GenBank/DDBJ whole genome shotgun (WGS) entry which is preliminary data.</text>
</comment>
<accession>A0AAU9KDK6</accession>
<dbReference type="GO" id="GO:0016791">
    <property type="term" value="F:phosphatase activity"/>
    <property type="evidence" value="ECO:0007669"/>
    <property type="project" value="TreeGrafter"/>
</dbReference>
<evidence type="ECO:0000256" key="1">
    <source>
        <dbReference type="ARBA" id="ARBA00005375"/>
    </source>
</evidence>
<gene>
    <name evidence="4" type="ORF">BSTOLATCC_MIC63846</name>
</gene>